<dbReference type="SUPFAM" id="SSF53955">
    <property type="entry name" value="Lysozyme-like"/>
    <property type="match status" value="1"/>
</dbReference>
<feature type="signal peptide" evidence="2">
    <location>
        <begin position="1"/>
        <end position="23"/>
    </location>
</feature>
<dbReference type="InterPro" id="IPR023346">
    <property type="entry name" value="Lysozyme-like_dom_sf"/>
</dbReference>
<dbReference type="KEGG" id="meh:M301_2294"/>
<dbReference type="Pfam" id="PF01464">
    <property type="entry name" value="SLT"/>
    <property type="match status" value="1"/>
</dbReference>
<feature type="chain" id="PRO_5003094836" evidence="2">
    <location>
        <begin position="24"/>
        <end position="209"/>
    </location>
</feature>
<protein>
    <submittedName>
        <fullName evidence="4">Lytic transglycosylase catalytic</fullName>
    </submittedName>
</protein>
<organism evidence="4 5">
    <name type="scientific">Methylotenera versatilis (strain 301)</name>
    <dbReference type="NCBI Taxonomy" id="666681"/>
    <lineage>
        <taxon>Bacteria</taxon>
        <taxon>Pseudomonadati</taxon>
        <taxon>Pseudomonadota</taxon>
        <taxon>Betaproteobacteria</taxon>
        <taxon>Nitrosomonadales</taxon>
        <taxon>Methylophilaceae</taxon>
        <taxon>Methylotenera</taxon>
    </lineage>
</organism>
<dbReference type="CDD" id="cd00254">
    <property type="entry name" value="LT-like"/>
    <property type="match status" value="1"/>
</dbReference>
<dbReference type="Proteomes" id="UP000000383">
    <property type="component" value="Chromosome"/>
</dbReference>
<reference evidence="4 5" key="2">
    <citation type="journal article" date="2011" name="J. Bacteriol.">
        <title>Genomes of three methylotrophs from a single niche uncover genetic and metabolic divergence of Methylophilaceae.</title>
        <authorList>
            <person name="Lapidus A."/>
            <person name="Clum A."/>
            <person name="Labutti K."/>
            <person name="Kaluzhnaya M.G."/>
            <person name="Lim S."/>
            <person name="Beck D.A."/>
            <person name="Glavina Del Rio T."/>
            <person name="Nolan M."/>
            <person name="Mavromatis K."/>
            <person name="Huntemann M."/>
            <person name="Lucas S."/>
            <person name="Lidstrom M.E."/>
            <person name="Ivanova N."/>
            <person name="Chistoserdova L."/>
        </authorList>
    </citation>
    <scope>NUCLEOTIDE SEQUENCE [LARGE SCALE GENOMIC DNA]</scope>
    <source>
        <strain evidence="4 5">301</strain>
    </source>
</reference>
<dbReference type="EMBL" id="CP002056">
    <property type="protein sequence ID" value="ADI30659.1"/>
    <property type="molecule type" value="Genomic_DNA"/>
</dbReference>
<evidence type="ECO:0000313" key="5">
    <source>
        <dbReference type="Proteomes" id="UP000000383"/>
    </source>
</evidence>
<keyword evidence="2" id="KW-0732">Signal</keyword>
<evidence type="ECO:0000313" key="4">
    <source>
        <dbReference type="EMBL" id="ADI30659.1"/>
    </source>
</evidence>
<dbReference type="PANTHER" id="PTHR37423:SF2">
    <property type="entry name" value="MEMBRANE-BOUND LYTIC MUREIN TRANSGLYCOSYLASE C"/>
    <property type="match status" value="1"/>
</dbReference>
<reference evidence="5" key="1">
    <citation type="submission" date="2010-05" db="EMBL/GenBank/DDBJ databases">
        <title>Complete sequence of Methylotenera sp. 301.</title>
        <authorList>
            <person name="Lucas S."/>
            <person name="Copeland A."/>
            <person name="Lapidus A."/>
            <person name="Cheng J.-F."/>
            <person name="Bruce D."/>
            <person name="Goodwin L."/>
            <person name="Pitluck S."/>
            <person name="Clum A."/>
            <person name="Land M."/>
            <person name="Hauser L."/>
            <person name="Kyrpides N."/>
            <person name="Ivanova N."/>
            <person name="Chistoservova L."/>
            <person name="Kalyuzhnaya M."/>
            <person name="Woyke T."/>
        </authorList>
    </citation>
    <scope>NUCLEOTIDE SEQUENCE [LARGE SCALE GENOMIC DNA]</scope>
    <source>
        <strain evidence="5">301</strain>
    </source>
</reference>
<keyword evidence="5" id="KW-1185">Reference proteome</keyword>
<evidence type="ECO:0000256" key="2">
    <source>
        <dbReference type="SAM" id="SignalP"/>
    </source>
</evidence>
<dbReference type="STRING" id="666681.M301_2294"/>
<comment type="similarity">
    <text evidence="1">Belongs to the transglycosylase Slt family.</text>
</comment>
<evidence type="ECO:0000259" key="3">
    <source>
        <dbReference type="Pfam" id="PF01464"/>
    </source>
</evidence>
<dbReference type="PANTHER" id="PTHR37423">
    <property type="entry name" value="SOLUBLE LYTIC MUREIN TRANSGLYCOSYLASE-RELATED"/>
    <property type="match status" value="1"/>
</dbReference>
<dbReference type="eggNOG" id="COG0741">
    <property type="taxonomic scope" value="Bacteria"/>
</dbReference>
<accession>D7DLW5</accession>
<dbReference type="OrthoDB" id="92254at2"/>
<name>D7DLW5_METV0</name>
<dbReference type="CAZy" id="GH23">
    <property type="family name" value="Glycoside Hydrolase Family 23"/>
</dbReference>
<proteinExistence type="inferred from homology"/>
<evidence type="ECO:0000256" key="1">
    <source>
        <dbReference type="ARBA" id="ARBA00007734"/>
    </source>
</evidence>
<dbReference type="HOGENOM" id="CLU_088197_0_0_4"/>
<dbReference type="InterPro" id="IPR008258">
    <property type="entry name" value="Transglycosylase_SLT_dom_1"/>
</dbReference>
<dbReference type="RefSeq" id="WP_013148967.1">
    <property type="nucleotide sequence ID" value="NC_014207.1"/>
</dbReference>
<dbReference type="AlphaFoldDB" id="D7DLW5"/>
<sequence length="209" mass="23779" precursor="true">MLKNIQICLLVLIGALASINSYAGAQIEEPLSNSVKAMMQRSISDKAVPTLTFSSPEEGEAWLNEMSRRLQKRIPDTNYREDLLRTVHYEATRAGLDPQMVLGLIQVESGFKKYALSSVGARGFMQVMPFWARSIGATDHNLFLLRTNLRYGCTILRHYIDIEHGDLYRALGRYNGSLGKPQYPNMVLGAWRKNWDYSTKNWNYAPKNT</sequence>
<gene>
    <name evidence="4" type="ordered locus">M301_2294</name>
</gene>
<dbReference type="Gene3D" id="1.10.530.10">
    <property type="match status" value="1"/>
</dbReference>
<feature type="domain" description="Transglycosylase SLT" evidence="3">
    <location>
        <begin position="89"/>
        <end position="179"/>
    </location>
</feature>